<proteinExistence type="predicted"/>
<protein>
    <recommendedName>
        <fullName evidence="5">Lipoprotein</fullName>
    </recommendedName>
</protein>
<evidence type="ECO:0000256" key="1">
    <source>
        <dbReference type="SAM" id="MobiDB-lite"/>
    </source>
</evidence>
<evidence type="ECO:0000313" key="4">
    <source>
        <dbReference type="Proteomes" id="UP000064967"/>
    </source>
</evidence>
<dbReference type="AlphaFoldDB" id="A0A0K1Q6R5"/>
<keyword evidence="2" id="KW-0732">Signal</keyword>
<accession>A0A0K1Q6R5</accession>
<keyword evidence="4" id="KW-1185">Reference proteome</keyword>
<name>A0A0K1Q6R5_9BACT</name>
<sequence>MIIMNRKTIAILATVLGAGLMTLAACSSDSSSATDGPKNNPPITNPDNKDGGNTNPDGGNTDPDGGEPETCTGSTFDNTRIPGWPTVPTP</sequence>
<organism evidence="3 4">
    <name type="scientific">Labilithrix luteola</name>
    <dbReference type="NCBI Taxonomy" id="1391654"/>
    <lineage>
        <taxon>Bacteria</taxon>
        <taxon>Pseudomonadati</taxon>
        <taxon>Myxococcota</taxon>
        <taxon>Polyangia</taxon>
        <taxon>Polyangiales</taxon>
        <taxon>Labilitrichaceae</taxon>
        <taxon>Labilithrix</taxon>
    </lineage>
</organism>
<feature type="signal peptide" evidence="2">
    <location>
        <begin position="1"/>
        <end position="24"/>
    </location>
</feature>
<reference evidence="3 4" key="1">
    <citation type="submission" date="2015-08" db="EMBL/GenBank/DDBJ databases">
        <authorList>
            <person name="Babu N.S."/>
            <person name="Beckwith C.J."/>
            <person name="Beseler K.G."/>
            <person name="Brison A."/>
            <person name="Carone J.V."/>
            <person name="Caskin T.P."/>
            <person name="Diamond M."/>
            <person name="Durham M.E."/>
            <person name="Foxe J.M."/>
            <person name="Go M."/>
            <person name="Henderson B.A."/>
            <person name="Jones I.B."/>
            <person name="McGettigan J.A."/>
            <person name="Micheletti S.J."/>
            <person name="Nasrallah M.E."/>
            <person name="Ortiz D."/>
            <person name="Piller C.R."/>
            <person name="Privatt S.R."/>
            <person name="Schneider S.L."/>
            <person name="Sharp S."/>
            <person name="Smith T.C."/>
            <person name="Stanton J.D."/>
            <person name="Ullery H.E."/>
            <person name="Wilson R.J."/>
            <person name="Serrano M.G."/>
            <person name="Buck G."/>
            <person name="Lee V."/>
            <person name="Wang Y."/>
            <person name="Carvalho R."/>
            <person name="Voegtly L."/>
            <person name="Shi R."/>
            <person name="Duckworth R."/>
            <person name="Johnson A."/>
            <person name="Loviza R."/>
            <person name="Walstead R."/>
            <person name="Shah Z."/>
            <person name="Kiflezghi M."/>
            <person name="Wade K."/>
            <person name="Ball S.L."/>
            <person name="Bradley K.W."/>
            <person name="Asai D.J."/>
            <person name="Bowman C.A."/>
            <person name="Russell D.A."/>
            <person name="Pope W.H."/>
            <person name="Jacobs-Sera D."/>
            <person name="Hendrix R.W."/>
            <person name="Hatfull G.F."/>
        </authorList>
    </citation>
    <scope>NUCLEOTIDE SEQUENCE [LARGE SCALE GENOMIC DNA]</scope>
    <source>
        <strain evidence="3 4">DSM 27648</strain>
    </source>
</reference>
<feature type="region of interest" description="Disordered" evidence="1">
    <location>
        <begin position="26"/>
        <end position="90"/>
    </location>
</feature>
<evidence type="ECO:0000256" key="2">
    <source>
        <dbReference type="SAM" id="SignalP"/>
    </source>
</evidence>
<evidence type="ECO:0008006" key="5">
    <source>
        <dbReference type="Google" id="ProtNLM"/>
    </source>
</evidence>
<dbReference type="STRING" id="1391654.AKJ09_08091"/>
<gene>
    <name evidence="3" type="ORF">AKJ09_08091</name>
</gene>
<dbReference type="EMBL" id="CP012333">
    <property type="protein sequence ID" value="AKV01428.1"/>
    <property type="molecule type" value="Genomic_DNA"/>
</dbReference>
<feature type="chain" id="PRO_5005466702" description="Lipoprotein" evidence="2">
    <location>
        <begin position="25"/>
        <end position="90"/>
    </location>
</feature>
<dbReference type="Proteomes" id="UP000064967">
    <property type="component" value="Chromosome"/>
</dbReference>
<dbReference type="KEGG" id="llu:AKJ09_08091"/>
<feature type="compositionally biased region" description="Low complexity" evidence="1">
    <location>
        <begin position="51"/>
        <end position="63"/>
    </location>
</feature>
<dbReference type="PROSITE" id="PS51257">
    <property type="entry name" value="PROKAR_LIPOPROTEIN"/>
    <property type="match status" value="1"/>
</dbReference>
<evidence type="ECO:0000313" key="3">
    <source>
        <dbReference type="EMBL" id="AKV01428.1"/>
    </source>
</evidence>